<dbReference type="Proteomes" id="UP000031512">
    <property type="component" value="Chromosome 3"/>
</dbReference>
<reference evidence="2 3" key="1">
    <citation type="journal article" date="2012" name="BMC Genomics">
        <title>Comparative genomic analysis and phylogenetic position of Theileria equi.</title>
        <authorList>
            <person name="Kappmeyer L.S."/>
            <person name="Thiagarajan M."/>
            <person name="Herndon D.R."/>
            <person name="Ramsay J.D."/>
            <person name="Caler E."/>
            <person name="Djikeng A."/>
            <person name="Gillespie J.J."/>
            <person name="Lau A.O."/>
            <person name="Roalson E.H."/>
            <person name="Silva J.C."/>
            <person name="Silva M.G."/>
            <person name="Suarez C.E."/>
            <person name="Ueti M.W."/>
            <person name="Nene V.M."/>
            <person name="Mealey R.H."/>
            <person name="Knowles D.P."/>
            <person name="Brayton K.A."/>
        </authorList>
    </citation>
    <scope>NUCLEOTIDE SEQUENCE [LARGE SCALE GENOMIC DNA]</scope>
    <source>
        <strain evidence="2 3">WA</strain>
    </source>
</reference>
<feature type="region of interest" description="Disordered" evidence="1">
    <location>
        <begin position="1"/>
        <end position="37"/>
    </location>
</feature>
<accession>L0AYS8</accession>
<organism evidence="2 3">
    <name type="scientific">Theileria equi strain WA</name>
    <dbReference type="NCBI Taxonomy" id="1537102"/>
    <lineage>
        <taxon>Eukaryota</taxon>
        <taxon>Sar</taxon>
        <taxon>Alveolata</taxon>
        <taxon>Apicomplexa</taxon>
        <taxon>Aconoidasida</taxon>
        <taxon>Piroplasmida</taxon>
        <taxon>Theileriidae</taxon>
        <taxon>Theileria</taxon>
    </lineage>
</organism>
<sequence>MTEDQGITIKLLQKPKDKGDPPTTYNGDESPGGTPILCRMEEDNLNYLQY</sequence>
<name>L0AYS8_THEEQ</name>
<evidence type="ECO:0000313" key="2">
    <source>
        <dbReference type="EMBL" id="AFZ80752.1"/>
    </source>
</evidence>
<dbReference type="VEuPathDB" id="PiroplasmaDB:BEWA_001590"/>
<evidence type="ECO:0000313" key="3">
    <source>
        <dbReference type="Proteomes" id="UP000031512"/>
    </source>
</evidence>
<evidence type="ECO:0000256" key="1">
    <source>
        <dbReference type="SAM" id="MobiDB-lite"/>
    </source>
</evidence>
<gene>
    <name evidence="2" type="ORF">BEWA_001590</name>
</gene>
<dbReference type="KEGG" id="beq:BEWA_001590"/>
<dbReference type="EMBL" id="CP001670">
    <property type="protein sequence ID" value="AFZ80752.1"/>
    <property type="molecule type" value="Genomic_DNA"/>
</dbReference>
<proteinExistence type="predicted"/>
<dbReference type="RefSeq" id="XP_004830418.1">
    <property type="nucleotide sequence ID" value="XM_004830361.1"/>
</dbReference>
<dbReference type="GeneID" id="15804805"/>
<keyword evidence="3" id="KW-1185">Reference proteome</keyword>
<dbReference type="AlphaFoldDB" id="L0AYS8"/>
<protein>
    <submittedName>
        <fullName evidence="2">Uncharacterized protein</fullName>
    </submittedName>
</protein>